<dbReference type="AlphaFoldDB" id="A0AAE3AR09"/>
<feature type="compositionally biased region" description="Polar residues" evidence="2">
    <location>
        <begin position="1"/>
        <end position="13"/>
    </location>
</feature>
<protein>
    <submittedName>
        <fullName evidence="4">LCP family protein</fullName>
    </submittedName>
</protein>
<evidence type="ECO:0000256" key="1">
    <source>
        <dbReference type="ARBA" id="ARBA00006068"/>
    </source>
</evidence>
<dbReference type="Gene3D" id="3.40.630.190">
    <property type="entry name" value="LCP protein"/>
    <property type="match status" value="1"/>
</dbReference>
<dbReference type="InterPro" id="IPR004474">
    <property type="entry name" value="LytR_CpsA_psr"/>
</dbReference>
<evidence type="ECO:0000313" key="4">
    <source>
        <dbReference type="EMBL" id="MCC2166244.1"/>
    </source>
</evidence>
<feature type="region of interest" description="Disordered" evidence="2">
    <location>
        <begin position="1"/>
        <end position="23"/>
    </location>
</feature>
<comment type="caution">
    <text evidence="4">The sequence shown here is derived from an EMBL/GenBank/DDBJ whole genome shotgun (WGS) entry which is preliminary data.</text>
</comment>
<dbReference type="RefSeq" id="WP_308727459.1">
    <property type="nucleotide sequence ID" value="NZ_JAJEQF010000001.1"/>
</dbReference>
<dbReference type="PANTHER" id="PTHR33392:SF6">
    <property type="entry name" value="POLYISOPRENYL-TEICHOIC ACID--PEPTIDOGLYCAN TEICHOIC ACID TRANSFERASE TAGU"/>
    <property type="match status" value="1"/>
</dbReference>
<dbReference type="PANTHER" id="PTHR33392">
    <property type="entry name" value="POLYISOPRENYL-TEICHOIC ACID--PEPTIDOGLYCAN TEICHOIC ACID TRANSFERASE TAGU"/>
    <property type="match status" value="1"/>
</dbReference>
<dbReference type="Proteomes" id="UP001199355">
    <property type="component" value="Unassembled WGS sequence"/>
</dbReference>
<proteinExistence type="inferred from homology"/>
<comment type="similarity">
    <text evidence="1">Belongs to the LytR/CpsA/Psr (LCP) family.</text>
</comment>
<reference evidence="4 5" key="1">
    <citation type="submission" date="2021-10" db="EMBL/GenBank/DDBJ databases">
        <title>Anaerobic single-cell dispensing facilitates the cultivation of human gut bacteria.</title>
        <authorList>
            <person name="Afrizal A."/>
        </authorList>
    </citation>
    <scope>NUCLEOTIDE SEQUENCE [LARGE SCALE GENOMIC DNA]</scope>
    <source>
        <strain evidence="4 5">CLA-AA-H244</strain>
    </source>
</reference>
<evidence type="ECO:0000256" key="2">
    <source>
        <dbReference type="SAM" id="MobiDB-lite"/>
    </source>
</evidence>
<gene>
    <name evidence="4" type="ORF">LKD45_00780</name>
</gene>
<organism evidence="4 5">
    <name type="scientific">Gallintestinimicrobium propionicum</name>
    <dbReference type="NCBI Taxonomy" id="2981770"/>
    <lineage>
        <taxon>Bacteria</taxon>
        <taxon>Bacillati</taxon>
        <taxon>Bacillota</taxon>
        <taxon>Clostridia</taxon>
        <taxon>Lachnospirales</taxon>
        <taxon>Lachnospiraceae</taxon>
        <taxon>Gallintestinimicrobium</taxon>
    </lineage>
</organism>
<name>A0AAE3AR09_9FIRM</name>
<feature type="domain" description="Cell envelope-related transcriptional attenuator" evidence="3">
    <location>
        <begin position="77"/>
        <end position="235"/>
    </location>
</feature>
<dbReference type="EMBL" id="JAJEQF010000001">
    <property type="protein sequence ID" value="MCC2166244.1"/>
    <property type="molecule type" value="Genomic_DNA"/>
</dbReference>
<evidence type="ECO:0000313" key="5">
    <source>
        <dbReference type="Proteomes" id="UP001199355"/>
    </source>
</evidence>
<accession>A0AAE3AR09</accession>
<keyword evidence="5" id="KW-1185">Reference proteome</keyword>
<dbReference type="InterPro" id="IPR050922">
    <property type="entry name" value="LytR/CpsA/Psr_CW_biosynth"/>
</dbReference>
<evidence type="ECO:0000259" key="3">
    <source>
        <dbReference type="Pfam" id="PF03816"/>
    </source>
</evidence>
<sequence length="319" mass="35542">MNYSGQSRLSQKQEAVPELMQQAESEAESEMMLEAGSIRYHGKVYTYKKDILTFLFLGIDKNGEVKASSNLFKGGQADALFLAVLDPGEKKISVIGINRDTMASMNVYDKNGRYSGRQTAQIALSHAYGDGLEESCENSLDAVSNLFYGLPIHGYCALNMSVVSKLNDAVGGVDVVIPESANGLEKGWTTGAEVHLEGDAAYQFIHYRDTAQEQSAEARLERQKQYLKKFILQAKKAMKQDMTLPLQLYTQITPYMVTDVTADEAVYLAGQALSYNFGDDDFYFMTGTVKMGEKFEEFYPDETALYELVLDVFYEEAAD</sequence>
<dbReference type="Pfam" id="PF03816">
    <property type="entry name" value="LytR_cpsA_psr"/>
    <property type="match status" value="1"/>
</dbReference>